<accession>A4BYY8</accession>
<reference evidence="6 7" key="1">
    <citation type="submission" date="2006-02" db="EMBL/GenBank/DDBJ databases">
        <authorList>
            <person name="Murray A."/>
            <person name="Staley J."/>
            <person name="Ferriera S."/>
            <person name="Johnson J."/>
            <person name="Kravitz S."/>
            <person name="Halpern A."/>
            <person name="Remington K."/>
            <person name="Beeson K."/>
            <person name="Tran B."/>
            <person name="Rogers Y.-H."/>
            <person name="Friedman R."/>
            <person name="Venter J.C."/>
        </authorList>
    </citation>
    <scope>NUCLEOTIDE SEQUENCE [LARGE SCALE GENOMIC DNA]</scope>
    <source>
        <strain evidence="6 7">23-P</strain>
    </source>
</reference>
<evidence type="ECO:0000256" key="2">
    <source>
        <dbReference type="ARBA" id="ARBA00023125"/>
    </source>
</evidence>
<evidence type="ECO:0000259" key="5">
    <source>
        <dbReference type="PROSITE" id="PS51078"/>
    </source>
</evidence>
<evidence type="ECO:0000256" key="1">
    <source>
        <dbReference type="ARBA" id="ARBA00023015"/>
    </source>
</evidence>
<gene>
    <name evidence="6" type="ORF">PI23P_07145</name>
</gene>
<protein>
    <submittedName>
        <fullName evidence="6">Transcriptional regulator, IclR family protein</fullName>
    </submittedName>
</protein>
<dbReference type="GO" id="GO:0003677">
    <property type="term" value="F:DNA binding"/>
    <property type="evidence" value="ECO:0007669"/>
    <property type="project" value="UniProtKB-KW"/>
</dbReference>
<proteinExistence type="predicted"/>
<feature type="domain" description="HTH iclR-type" evidence="4">
    <location>
        <begin position="9"/>
        <end position="70"/>
    </location>
</feature>
<dbReference type="SMART" id="SM00346">
    <property type="entry name" value="HTH_ICLR"/>
    <property type="match status" value="1"/>
</dbReference>
<dbReference type="Pfam" id="PF01614">
    <property type="entry name" value="IclR_C"/>
    <property type="match status" value="1"/>
</dbReference>
<keyword evidence="2" id="KW-0238">DNA-binding</keyword>
<dbReference type="PANTHER" id="PTHR30136:SF35">
    <property type="entry name" value="HTH-TYPE TRANSCRIPTIONAL REGULATOR RV1719"/>
    <property type="match status" value="1"/>
</dbReference>
<dbReference type="PROSITE" id="PS51077">
    <property type="entry name" value="HTH_ICLR"/>
    <property type="match status" value="1"/>
</dbReference>
<dbReference type="EMBL" id="AAOG01000002">
    <property type="protein sequence ID" value="EAR12381.1"/>
    <property type="molecule type" value="Genomic_DNA"/>
</dbReference>
<dbReference type="eggNOG" id="COG1414">
    <property type="taxonomic scope" value="Bacteria"/>
</dbReference>
<comment type="caution">
    <text evidence="6">The sequence shown here is derived from an EMBL/GenBank/DDBJ whole genome shotgun (WGS) entry which is preliminary data.</text>
</comment>
<keyword evidence="3" id="KW-0804">Transcription</keyword>
<dbReference type="AlphaFoldDB" id="A4BYY8"/>
<evidence type="ECO:0000313" key="7">
    <source>
        <dbReference type="Proteomes" id="UP000003053"/>
    </source>
</evidence>
<sequence length="250" mass="28369">MTNETFILNQSIVKAFNLLEAFTNDKKEWGVRELANKTGYNKSTTYRILNTLVALNALQQNENEKYILGSKLFELGNRVSLYESLINTARDSLKKIATDIEETILFAVLKKNKVFYIDKIESPQGLKISTSVGSFQPLHSTAIGKILLAFSTEEKQINLFQSIDYKAYTQHTITNQTQLKSQLKMVHRDQYALDLEEFELGLICIALPVFNKNNEFIGAISASGPSSRFELKKVNHYVSIISKGIKEIIF</sequence>
<dbReference type="Gene3D" id="3.30.450.40">
    <property type="match status" value="1"/>
</dbReference>
<keyword evidence="7" id="KW-1185">Reference proteome</keyword>
<dbReference type="RefSeq" id="WP_004570049.1">
    <property type="nucleotide sequence ID" value="NZ_CH724148.1"/>
</dbReference>
<dbReference type="STRING" id="313594.PI23P_07145"/>
<dbReference type="GO" id="GO:0045892">
    <property type="term" value="P:negative regulation of DNA-templated transcription"/>
    <property type="evidence" value="ECO:0007669"/>
    <property type="project" value="TreeGrafter"/>
</dbReference>
<feature type="domain" description="IclR-ED" evidence="5">
    <location>
        <begin position="71"/>
        <end position="250"/>
    </location>
</feature>
<dbReference type="InterPro" id="IPR050707">
    <property type="entry name" value="HTH_MetabolicPath_Reg"/>
</dbReference>
<dbReference type="GO" id="GO:0003700">
    <property type="term" value="F:DNA-binding transcription factor activity"/>
    <property type="evidence" value="ECO:0007669"/>
    <property type="project" value="TreeGrafter"/>
</dbReference>
<evidence type="ECO:0000259" key="4">
    <source>
        <dbReference type="PROSITE" id="PS51077"/>
    </source>
</evidence>
<evidence type="ECO:0000256" key="3">
    <source>
        <dbReference type="ARBA" id="ARBA00023163"/>
    </source>
</evidence>
<dbReference type="InterPro" id="IPR005471">
    <property type="entry name" value="Tscrpt_reg_IclR_N"/>
</dbReference>
<dbReference type="InterPro" id="IPR036390">
    <property type="entry name" value="WH_DNA-bd_sf"/>
</dbReference>
<dbReference type="SUPFAM" id="SSF46785">
    <property type="entry name" value="Winged helix' DNA-binding domain"/>
    <property type="match status" value="1"/>
</dbReference>
<dbReference type="OrthoDB" id="9791752at2"/>
<name>A4BYY8_9FLAO</name>
<dbReference type="InterPro" id="IPR014757">
    <property type="entry name" value="Tscrpt_reg_IclR_C"/>
</dbReference>
<evidence type="ECO:0000313" key="6">
    <source>
        <dbReference type="EMBL" id="EAR12381.1"/>
    </source>
</evidence>
<dbReference type="PANTHER" id="PTHR30136">
    <property type="entry name" value="HELIX-TURN-HELIX TRANSCRIPTIONAL REGULATOR, ICLR FAMILY"/>
    <property type="match status" value="1"/>
</dbReference>
<organism evidence="6 7">
    <name type="scientific">Polaribacter irgensii 23-P</name>
    <dbReference type="NCBI Taxonomy" id="313594"/>
    <lineage>
        <taxon>Bacteria</taxon>
        <taxon>Pseudomonadati</taxon>
        <taxon>Bacteroidota</taxon>
        <taxon>Flavobacteriia</taxon>
        <taxon>Flavobacteriales</taxon>
        <taxon>Flavobacteriaceae</taxon>
    </lineage>
</organism>
<dbReference type="InterPro" id="IPR029016">
    <property type="entry name" value="GAF-like_dom_sf"/>
</dbReference>
<dbReference type="PROSITE" id="PS51078">
    <property type="entry name" value="ICLR_ED"/>
    <property type="match status" value="1"/>
</dbReference>
<dbReference type="Proteomes" id="UP000003053">
    <property type="component" value="Unassembled WGS sequence"/>
</dbReference>
<keyword evidence="1" id="KW-0805">Transcription regulation</keyword>
<dbReference type="InterPro" id="IPR036388">
    <property type="entry name" value="WH-like_DNA-bd_sf"/>
</dbReference>
<dbReference type="SUPFAM" id="SSF55781">
    <property type="entry name" value="GAF domain-like"/>
    <property type="match status" value="1"/>
</dbReference>
<dbReference type="Pfam" id="PF09339">
    <property type="entry name" value="HTH_IclR"/>
    <property type="match status" value="1"/>
</dbReference>
<dbReference type="Gene3D" id="1.10.10.10">
    <property type="entry name" value="Winged helix-like DNA-binding domain superfamily/Winged helix DNA-binding domain"/>
    <property type="match status" value="1"/>
</dbReference>
<dbReference type="HOGENOM" id="CLU_062618_7_1_10"/>